<evidence type="ECO:0000256" key="1">
    <source>
        <dbReference type="ARBA" id="ARBA00009458"/>
    </source>
</evidence>
<dbReference type="GO" id="GO:0008053">
    <property type="term" value="P:mitochondrial fusion"/>
    <property type="evidence" value="ECO:0007669"/>
    <property type="project" value="TreeGrafter"/>
</dbReference>
<dbReference type="AlphaFoldDB" id="A0AAV4J4G9"/>
<protein>
    <submittedName>
        <fullName evidence="5">Apoptosis regulator BAX</fullName>
    </submittedName>
</protein>
<dbReference type="InterPro" id="IPR020726">
    <property type="entry name" value="Bcl2_BH2_motif_CS"/>
</dbReference>
<evidence type="ECO:0000313" key="5">
    <source>
        <dbReference type="EMBL" id="GFS16538.1"/>
    </source>
</evidence>
<dbReference type="Pfam" id="PF00452">
    <property type="entry name" value="Bcl-2"/>
    <property type="match status" value="1"/>
</dbReference>
<dbReference type="GO" id="GO:0097192">
    <property type="term" value="P:extrinsic apoptotic signaling pathway in absence of ligand"/>
    <property type="evidence" value="ECO:0007669"/>
    <property type="project" value="TreeGrafter"/>
</dbReference>
<dbReference type="Proteomes" id="UP000762676">
    <property type="component" value="Unassembled WGS sequence"/>
</dbReference>
<dbReference type="GO" id="GO:0015267">
    <property type="term" value="F:channel activity"/>
    <property type="evidence" value="ECO:0007669"/>
    <property type="project" value="TreeGrafter"/>
</dbReference>
<dbReference type="InterPro" id="IPR046371">
    <property type="entry name" value="Bcl-2_BH1-3"/>
</dbReference>
<dbReference type="GO" id="GO:0005741">
    <property type="term" value="C:mitochondrial outer membrane"/>
    <property type="evidence" value="ECO:0007669"/>
    <property type="project" value="TreeGrafter"/>
</dbReference>
<dbReference type="PROSITE" id="PS50062">
    <property type="entry name" value="BCL2_FAMILY"/>
    <property type="match status" value="1"/>
</dbReference>
<dbReference type="EMBL" id="BMAT01006617">
    <property type="protein sequence ID" value="GFS16538.1"/>
    <property type="molecule type" value="Genomic_DNA"/>
</dbReference>
<dbReference type="GO" id="GO:0042981">
    <property type="term" value="P:regulation of apoptotic process"/>
    <property type="evidence" value="ECO:0007669"/>
    <property type="project" value="InterPro"/>
</dbReference>
<dbReference type="PANTHER" id="PTHR11256:SF56">
    <property type="entry name" value="BCL-2 BCL-2 HOMOLOGY REGION 1-3 DOMAIN-CONTAINING PROTEIN"/>
    <property type="match status" value="1"/>
</dbReference>
<keyword evidence="3" id="KW-0472">Membrane</keyword>
<keyword evidence="3" id="KW-1133">Transmembrane helix</keyword>
<feature type="domain" description="Bcl-2 Bcl-2 homology region 1-3" evidence="4">
    <location>
        <begin position="58"/>
        <end position="155"/>
    </location>
</feature>
<evidence type="ECO:0000313" key="6">
    <source>
        <dbReference type="Proteomes" id="UP000762676"/>
    </source>
</evidence>
<dbReference type="InterPro" id="IPR026298">
    <property type="entry name" value="Bcl-2_fam"/>
</dbReference>
<dbReference type="GO" id="GO:0051400">
    <property type="term" value="F:BH domain binding"/>
    <property type="evidence" value="ECO:0007669"/>
    <property type="project" value="TreeGrafter"/>
</dbReference>
<evidence type="ECO:0000259" key="4">
    <source>
        <dbReference type="SMART" id="SM00337"/>
    </source>
</evidence>
<sequence>MNPRQPLTIERVTHESRYFLNDFVHGMLEADGVDGPTLEALQGAEAPRELPPEHVREIKRAIRDIMDAEEKDQKLNAQLSLVPAGKELEVTRNVSRRLFDDGVFNWGRVMGLFYVAYRLCKKAVNVVGLLRSLIETIMDFMRENVINWIFQQGGWNGLLDFLRRSTKRNILIFGGLAVAAAGVIIYKNWSIFTDQ</sequence>
<comment type="caution">
    <text evidence="5">The sequence shown here is derived from an EMBL/GenBank/DDBJ whole genome shotgun (WGS) entry which is preliminary data.</text>
</comment>
<reference evidence="5 6" key="1">
    <citation type="journal article" date="2021" name="Elife">
        <title>Chloroplast acquisition without the gene transfer in kleptoplastic sea slugs, Plakobranchus ocellatus.</title>
        <authorList>
            <person name="Maeda T."/>
            <person name="Takahashi S."/>
            <person name="Yoshida T."/>
            <person name="Shimamura S."/>
            <person name="Takaki Y."/>
            <person name="Nagai Y."/>
            <person name="Toyoda A."/>
            <person name="Suzuki Y."/>
            <person name="Arimoto A."/>
            <person name="Ishii H."/>
            <person name="Satoh N."/>
            <person name="Nishiyama T."/>
            <person name="Hasebe M."/>
            <person name="Maruyama T."/>
            <person name="Minagawa J."/>
            <person name="Obokata J."/>
            <person name="Shigenobu S."/>
        </authorList>
    </citation>
    <scope>NUCLEOTIDE SEQUENCE [LARGE SCALE GENOMIC DNA]</scope>
</reference>
<organism evidence="5 6">
    <name type="scientific">Elysia marginata</name>
    <dbReference type="NCBI Taxonomy" id="1093978"/>
    <lineage>
        <taxon>Eukaryota</taxon>
        <taxon>Metazoa</taxon>
        <taxon>Spiralia</taxon>
        <taxon>Lophotrochozoa</taxon>
        <taxon>Mollusca</taxon>
        <taxon>Gastropoda</taxon>
        <taxon>Heterobranchia</taxon>
        <taxon>Euthyneura</taxon>
        <taxon>Panpulmonata</taxon>
        <taxon>Sacoglossa</taxon>
        <taxon>Placobranchoidea</taxon>
        <taxon>Plakobranchidae</taxon>
        <taxon>Elysia</taxon>
    </lineage>
</organism>
<accession>A0AAV4J4G9</accession>
<dbReference type="CDD" id="cd06845">
    <property type="entry name" value="Bcl-2_like"/>
    <property type="match status" value="1"/>
</dbReference>
<evidence type="ECO:0000256" key="2">
    <source>
        <dbReference type="ARBA" id="ARBA00022703"/>
    </source>
</evidence>
<gene>
    <name evidence="5" type="ORF">ElyMa_003216900</name>
</gene>
<dbReference type="InterPro" id="IPR036834">
    <property type="entry name" value="Bcl-2-like_sf"/>
</dbReference>
<proteinExistence type="inferred from homology"/>
<keyword evidence="6" id="KW-1185">Reference proteome</keyword>
<dbReference type="SMART" id="SM00337">
    <property type="entry name" value="BCL"/>
    <property type="match status" value="1"/>
</dbReference>
<dbReference type="GO" id="GO:0008630">
    <property type="term" value="P:intrinsic apoptotic signaling pathway in response to DNA damage"/>
    <property type="evidence" value="ECO:0007669"/>
    <property type="project" value="TreeGrafter"/>
</dbReference>
<dbReference type="PANTHER" id="PTHR11256">
    <property type="entry name" value="BCL-2 RELATED"/>
    <property type="match status" value="1"/>
</dbReference>
<evidence type="ECO:0000256" key="3">
    <source>
        <dbReference type="SAM" id="Phobius"/>
    </source>
</evidence>
<dbReference type="PROSITE" id="PS01258">
    <property type="entry name" value="BH2"/>
    <property type="match status" value="1"/>
</dbReference>
<dbReference type="Gene3D" id="1.10.437.10">
    <property type="entry name" value="Blc2-like"/>
    <property type="match status" value="1"/>
</dbReference>
<dbReference type="InterPro" id="IPR002475">
    <property type="entry name" value="Bcl2-like"/>
</dbReference>
<comment type="similarity">
    <text evidence="1">Belongs to the Bcl-2 family.</text>
</comment>
<feature type="transmembrane region" description="Helical" evidence="3">
    <location>
        <begin position="170"/>
        <end position="189"/>
    </location>
</feature>
<dbReference type="SUPFAM" id="SSF56854">
    <property type="entry name" value="Bcl-2 inhibitors of programmed cell death"/>
    <property type="match status" value="1"/>
</dbReference>
<keyword evidence="2" id="KW-0053">Apoptosis</keyword>
<dbReference type="GO" id="GO:0001836">
    <property type="term" value="P:release of cytochrome c from mitochondria"/>
    <property type="evidence" value="ECO:0007669"/>
    <property type="project" value="TreeGrafter"/>
</dbReference>
<keyword evidence="3" id="KW-0812">Transmembrane</keyword>
<name>A0AAV4J4G9_9GAST</name>